<evidence type="ECO:0000313" key="1">
    <source>
        <dbReference type="EMBL" id="WRP17631.1"/>
    </source>
</evidence>
<dbReference type="EMBL" id="CP141615">
    <property type="protein sequence ID" value="WRP17631.1"/>
    <property type="molecule type" value="Genomic_DNA"/>
</dbReference>
<dbReference type="EC" id="2.7.7.7" evidence="1"/>
<keyword evidence="2" id="KW-1185">Reference proteome</keyword>
<name>A0ABZ1BY61_9FIRM</name>
<dbReference type="InterPro" id="IPR050238">
    <property type="entry name" value="DNA_Rep/Repair_Clamp_Loader"/>
</dbReference>
<reference evidence="1 2" key="1">
    <citation type="journal article" date="2024" name="Front. Microbiol.">
        <title>Novel thermophilic genera Geochorda gen. nov. and Carboxydochorda gen. nov. from the deep terrestrial subsurface reveal the ecophysiological diversity in the class Limnochordia.</title>
        <authorList>
            <person name="Karnachuk O.V."/>
            <person name="Lukina A.P."/>
            <person name="Avakyan M.R."/>
            <person name="Kadnikov V.V."/>
            <person name="Begmatov S."/>
            <person name="Beletsky A.V."/>
            <person name="Vlasova K.G."/>
            <person name="Novikov A.A."/>
            <person name="Shcherbakova V.A."/>
            <person name="Mardanov A.V."/>
            <person name="Ravin N.V."/>
        </authorList>
    </citation>
    <scope>NUCLEOTIDE SEQUENCE [LARGE SCALE GENOMIC DNA]</scope>
    <source>
        <strain evidence="1 2">L945</strain>
    </source>
</reference>
<organism evidence="1 2">
    <name type="scientific">Carboxydichorda subterranea</name>
    <dbReference type="NCBI Taxonomy" id="3109565"/>
    <lineage>
        <taxon>Bacteria</taxon>
        <taxon>Bacillati</taxon>
        <taxon>Bacillota</taxon>
        <taxon>Limnochordia</taxon>
        <taxon>Limnochordales</taxon>
        <taxon>Geochordaceae</taxon>
        <taxon>Carboxydichorda</taxon>
    </lineage>
</organism>
<dbReference type="Gene3D" id="3.40.50.300">
    <property type="entry name" value="P-loop containing nucleotide triphosphate hydrolases"/>
    <property type="match status" value="1"/>
</dbReference>
<dbReference type="GO" id="GO:0003887">
    <property type="term" value="F:DNA-directed DNA polymerase activity"/>
    <property type="evidence" value="ECO:0007669"/>
    <property type="project" value="UniProtKB-EC"/>
</dbReference>
<dbReference type="SUPFAM" id="SSF52540">
    <property type="entry name" value="P-loop containing nucleoside triphosphate hydrolases"/>
    <property type="match status" value="1"/>
</dbReference>
<proteinExistence type="predicted"/>
<dbReference type="InterPro" id="IPR027417">
    <property type="entry name" value="P-loop_NTPase"/>
</dbReference>
<dbReference type="NCBIfam" id="TIGR00678">
    <property type="entry name" value="holB"/>
    <property type="match status" value="1"/>
</dbReference>
<keyword evidence="1" id="KW-0808">Transferase</keyword>
<dbReference type="InterPro" id="IPR004622">
    <property type="entry name" value="DNA_pol_HolB"/>
</dbReference>
<dbReference type="Proteomes" id="UP001332192">
    <property type="component" value="Chromosome"/>
</dbReference>
<keyword evidence="1" id="KW-0548">Nucleotidyltransferase</keyword>
<dbReference type="PANTHER" id="PTHR11669:SF8">
    <property type="entry name" value="DNA POLYMERASE III SUBUNIT DELTA"/>
    <property type="match status" value="1"/>
</dbReference>
<protein>
    <submittedName>
        <fullName evidence="1">DNA polymerase III subunit delta</fullName>
        <ecNumber evidence="1">2.7.7.7</ecNumber>
    </submittedName>
</protein>
<dbReference type="PANTHER" id="PTHR11669">
    <property type="entry name" value="REPLICATION FACTOR C / DNA POLYMERASE III GAMMA-TAU SUBUNIT"/>
    <property type="match status" value="1"/>
</dbReference>
<dbReference type="Pfam" id="PF13177">
    <property type="entry name" value="DNA_pol3_delta2"/>
    <property type="match status" value="1"/>
</dbReference>
<dbReference type="RefSeq" id="WP_324716901.1">
    <property type="nucleotide sequence ID" value="NZ_CP141615.1"/>
</dbReference>
<sequence>MGHARAVGWFRRAIQGGRIGGAYLLHGPRGVGKATLARAVAAALLCEAPDEDGEACGRCDACQAVARGRHPDVVWVAPSTEAGNITIQQIRDLRMRLSLSPQRGAWTVAALERADRLTLEAANAFLKSLEEPPGQTVLFLLAEEVDALPETIRSRCLPFYLGPVDRSLIARTLEERLGLAPEEARRRALASAGRPGWAMEGWEGALRRRQTAIDWLRQALVQPPARVDRLTRELEGGDPGEVDENLAAMIWLWRDVAAWVFGGKQPDIVTGDQEMEALLRRIRPVGAVEGLRTLIRAREMIARYTSRRLTLNWAWMVLRRASCGDRSAS</sequence>
<gene>
    <name evidence="1" type="primary">holB</name>
    <name evidence="1" type="ORF">U7230_01025</name>
</gene>
<evidence type="ECO:0000313" key="2">
    <source>
        <dbReference type="Proteomes" id="UP001332192"/>
    </source>
</evidence>
<accession>A0ABZ1BY61</accession>